<dbReference type="Pfam" id="PF00169">
    <property type="entry name" value="PH"/>
    <property type="match status" value="1"/>
</dbReference>
<evidence type="ECO:0008006" key="9">
    <source>
        <dbReference type="Google" id="ProtNLM"/>
    </source>
</evidence>
<dbReference type="PANTHER" id="PTHR47219">
    <property type="entry name" value="RAB GTPASE-ACTIVATING PROTEIN 1-LIKE"/>
    <property type="match status" value="1"/>
</dbReference>
<dbReference type="InterPro" id="IPR011993">
    <property type="entry name" value="PH-like_dom_sf"/>
</dbReference>
<dbReference type="SUPFAM" id="SSF50729">
    <property type="entry name" value="PH domain-like"/>
    <property type="match status" value="1"/>
</dbReference>
<reference evidence="7" key="1">
    <citation type="thesis" date="2020" institute="ProQuest LLC" country="789 East Eisenhower Parkway, Ann Arbor, MI, USA">
        <title>Comparative Genomics and Chromosome Evolution.</title>
        <authorList>
            <person name="Mudd A.B."/>
        </authorList>
    </citation>
    <scope>NUCLEOTIDE SEQUENCE</scope>
    <source>
        <strain evidence="7">Female2</strain>
        <tissue evidence="7">Blood</tissue>
    </source>
</reference>
<keyword evidence="2 3" id="KW-0175">Coiled coil</keyword>
<evidence type="ECO:0000256" key="1">
    <source>
        <dbReference type="ARBA" id="ARBA00022468"/>
    </source>
</evidence>
<dbReference type="GO" id="GO:0031410">
    <property type="term" value="C:cytoplasmic vesicle"/>
    <property type="evidence" value="ECO:0007669"/>
    <property type="project" value="UniProtKB-ARBA"/>
</dbReference>
<comment type="caution">
    <text evidence="7">The sequence shown here is derived from an EMBL/GenBank/DDBJ whole genome shotgun (WGS) entry which is preliminary data.</text>
</comment>
<dbReference type="SMART" id="SM00164">
    <property type="entry name" value="TBC"/>
    <property type="match status" value="1"/>
</dbReference>
<dbReference type="SMART" id="SM00233">
    <property type="entry name" value="PH"/>
    <property type="match status" value="1"/>
</dbReference>
<dbReference type="FunFam" id="1.10.472.80:FF:000018">
    <property type="entry name" value="TBC1 domain family member 2B"/>
    <property type="match status" value="1"/>
</dbReference>
<dbReference type="GO" id="GO:0005096">
    <property type="term" value="F:GTPase activator activity"/>
    <property type="evidence" value="ECO:0007669"/>
    <property type="project" value="UniProtKB-KW"/>
</dbReference>
<feature type="coiled-coil region" evidence="3">
    <location>
        <begin position="412"/>
        <end position="522"/>
    </location>
</feature>
<dbReference type="Pfam" id="PF00566">
    <property type="entry name" value="RabGAP-TBC"/>
    <property type="match status" value="1"/>
</dbReference>
<dbReference type="OrthoDB" id="294251at2759"/>
<dbReference type="AlphaFoldDB" id="A0A8T2J4P2"/>
<dbReference type="Gene3D" id="1.10.287.1490">
    <property type="match status" value="1"/>
</dbReference>
<gene>
    <name evidence="7" type="ORF">GDO86_006113</name>
</gene>
<dbReference type="InterPro" id="IPR001849">
    <property type="entry name" value="PH_domain"/>
</dbReference>
<feature type="coiled-coil region" evidence="3">
    <location>
        <begin position="328"/>
        <end position="358"/>
    </location>
</feature>
<dbReference type="Proteomes" id="UP000812440">
    <property type="component" value="Chromosome 3"/>
</dbReference>
<feature type="domain" description="Rab-GAP TBC" evidence="6">
    <location>
        <begin position="651"/>
        <end position="845"/>
    </location>
</feature>
<keyword evidence="8" id="KW-1185">Reference proteome</keyword>
<dbReference type="CDD" id="cd01265">
    <property type="entry name" value="PH_TBC1D2A"/>
    <property type="match status" value="1"/>
</dbReference>
<dbReference type="InterPro" id="IPR050302">
    <property type="entry name" value="Rab_GAP_TBC_domain"/>
</dbReference>
<dbReference type="SUPFAM" id="SSF47923">
    <property type="entry name" value="Ypt/Rab-GAP domain of gyp1p"/>
    <property type="match status" value="2"/>
</dbReference>
<dbReference type="InterPro" id="IPR000195">
    <property type="entry name" value="Rab-GAP-TBC_dom"/>
</dbReference>
<proteinExistence type="predicted"/>
<dbReference type="FunFam" id="1.10.8.270:FF:000014">
    <property type="entry name" value="Putative TBC1 domain family member 2B"/>
    <property type="match status" value="1"/>
</dbReference>
<dbReference type="FunFam" id="2.30.29.30:FF:000248">
    <property type="entry name" value="TBC1 domain family member 2A isoform X1"/>
    <property type="match status" value="1"/>
</dbReference>
<dbReference type="InterPro" id="IPR035969">
    <property type="entry name" value="Rab-GAP_TBC_sf"/>
</dbReference>
<dbReference type="Gene3D" id="1.10.472.80">
    <property type="entry name" value="Ypt/Rab-GAP domain of gyp1p, domain 3"/>
    <property type="match status" value="1"/>
</dbReference>
<dbReference type="Gene3D" id="1.10.8.270">
    <property type="entry name" value="putative rabgap domain of human tbc1 domain family member 14 like domains"/>
    <property type="match status" value="1"/>
</dbReference>
<sequence length="952" mass="110477">MPGVEDQRGSQEIPVEDPPGTSSSGETEAHKEPPPPRLCGYLAKLSGKGPLKSFKNRWFVLDTRRCQLYYFKTRQDAQPLGQIDIGGASFSYDLEAGEGHFEIHSSGRVNTLRAPSKHVMAYWLQELQQKRWEYCNTLGASKRDSLITPLAQEEPTGLVARQNTDLTGIANLDDPAERARNQFVVHISPGVLGDQTSVDHLSNNAAPVQVLLRQWSNDIRNSMQYLRPAKSHDGRKSVFYTNEEWELLNPTPKELEESLLHVERRKSPVEGSKGSTGISFPFDFGRIPQKAKRPLREMIGVNKNRNSAECQLVDSLSMPEPKMECDTHQKLQSQEEELERLKKDLLSQKELVRLLQQSLKSSQYDRYFASPFSEGFSKDNLHLLQQKDSQIQQLNQLLEKNISDKEYLHQEVKDVKCSVDELKDQLNMMMETIQAKDEVIMRLSRQLSEYEQHSPSSTGASEIFVPHQRDTEELNQLQDNLQCYKVQNKFLNKEILELSALRRNAERREKETEAKYSNLEAKMCQIESKYLVLLQEMKTPVCSDGQGPAREFVNQLLEDALKVENLDQPEQTFIKPHTVSKYDVHGFLIVPDGDEEEEKLVAKVRALDLKTLSFTENQEISNVVKWDNYFANTVNREMIRSPELKALVRNGIPHEHRSKMWKWFVNLHIKKLKDEAAPGYFHSLLQNALEKQNPASKQIELDLMRTLPNNKHYTSPTSEGIQKLRNVLLAYSWRNPDIGYCQGLNRLAAIALLYLDQEDAFWCLVTIVEVFMPRDYYTKTLLGSQVDQRVFKDLINEKLPRLSSHFEQYKVDYTLITFNWFLVVFVDSVVSDIFFRIWDSFLYEGSKVIFRFALGLFKYKEDEILKLQDSMSIFKYLRYFSRTVLDARKLCNIAFVDMNPFPLRQIRNRRTYHLEKVRLELSELEAIRADFIRERETNSERRDLISDDEEDT</sequence>
<dbReference type="GO" id="GO:0005829">
    <property type="term" value="C:cytosol"/>
    <property type="evidence" value="ECO:0007669"/>
    <property type="project" value="UniProtKB-ARBA"/>
</dbReference>
<evidence type="ECO:0000259" key="6">
    <source>
        <dbReference type="PROSITE" id="PS50086"/>
    </source>
</evidence>
<dbReference type="PROSITE" id="PS50086">
    <property type="entry name" value="TBC_RABGAP"/>
    <property type="match status" value="1"/>
</dbReference>
<organism evidence="7 8">
    <name type="scientific">Hymenochirus boettgeri</name>
    <name type="common">Congo dwarf clawed frog</name>
    <dbReference type="NCBI Taxonomy" id="247094"/>
    <lineage>
        <taxon>Eukaryota</taxon>
        <taxon>Metazoa</taxon>
        <taxon>Chordata</taxon>
        <taxon>Craniata</taxon>
        <taxon>Vertebrata</taxon>
        <taxon>Euteleostomi</taxon>
        <taxon>Amphibia</taxon>
        <taxon>Batrachia</taxon>
        <taxon>Anura</taxon>
        <taxon>Pipoidea</taxon>
        <taxon>Pipidae</taxon>
        <taxon>Pipinae</taxon>
        <taxon>Hymenochirus</taxon>
    </lineage>
</organism>
<feature type="region of interest" description="Disordered" evidence="4">
    <location>
        <begin position="1"/>
        <end position="37"/>
    </location>
</feature>
<evidence type="ECO:0000259" key="5">
    <source>
        <dbReference type="PROSITE" id="PS50003"/>
    </source>
</evidence>
<dbReference type="PROSITE" id="PS50003">
    <property type="entry name" value="PH_DOMAIN"/>
    <property type="match status" value="1"/>
</dbReference>
<protein>
    <recommendedName>
        <fullName evidence="9">TBC1 domain family member 2B</fullName>
    </recommendedName>
</protein>
<evidence type="ECO:0000313" key="8">
    <source>
        <dbReference type="Proteomes" id="UP000812440"/>
    </source>
</evidence>
<accession>A0A8T2J4P2</accession>
<dbReference type="Gene3D" id="2.30.29.30">
    <property type="entry name" value="Pleckstrin-homology domain (PH domain)/Phosphotyrosine-binding domain (PTB)"/>
    <property type="match status" value="1"/>
</dbReference>
<feature type="domain" description="PH" evidence="5">
    <location>
        <begin position="35"/>
        <end position="132"/>
    </location>
</feature>
<evidence type="ECO:0000313" key="7">
    <source>
        <dbReference type="EMBL" id="KAG8440189.1"/>
    </source>
</evidence>
<dbReference type="GO" id="GO:0031267">
    <property type="term" value="F:small GTPase binding"/>
    <property type="evidence" value="ECO:0007669"/>
    <property type="project" value="TreeGrafter"/>
</dbReference>
<evidence type="ECO:0000256" key="2">
    <source>
        <dbReference type="ARBA" id="ARBA00023054"/>
    </source>
</evidence>
<name>A0A8T2J4P2_9PIPI</name>
<keyword evidence="1" id="KW-0343">GTPase activation</keyword>
<dbReference type="EMBL" id="JAACNH010000006">
    <property type="protein sequence ID" value="KAG8440189.1"/>
    <property type="molecule type" value="Genomic_DNA"/>
</dbReference>
<evidence type="ECO:0000256" key="4">
    <source>
        <dbReference type="SAM" id="MobiDB-lite"/>
    </source>
</evidence>
<evidence type="ECO:0000256" key="3">
    <source>
        <dbReference type="SAM" id="Coils"/>
    </source>
</evidence>
<dbReference type="PANTHER" id="PTHR47219:SF20">
    <property type="entry name" value="TBC1 DOMAIN FAMILY MEMBER 2B"/>
    <property type="match status" value="1"/>
</dbReference>